<organism evidence="1">
    <name type="scientific">Dichomitus squalens</name>
    <dbReference type="NCBI Taxonomy" id="114155"/>
    <lineage>
        <taxon>Eukaryota</taxon>
        <taxon>Fungi</taxon>
        <taxon>Dikarya</taxon>
        <taxon>Basidiomycota</taxon>
        <taxon>Agaricomycotina</taxon>
        <taxon>Agaricomycetes</taxon>
        <taxon>Polyporales</taxon>
        <taxon>Polyporaceae</taxon>
        <taxon>Dichomitus</taxon>
    </lineage>
</organism>
<evidence type="ECO:0000313" key="1">
    <source>
        <dbReference type="EMBL" id="TBU23028.1"/>
    </source>
</evidence>
<evidence type="ECO:0008006" key="2">
    <source>
        <dbReference type="Google" id="ProtNLM"/>
    </source>
</evidence>
<reference evidence="1" key="1">
    <citation type="submission" date="2019-01" db="EMBL/GenBank/DDBJ databases">
        <title>Draft genome sequences of three monokaryotic isolates of the white-rot basidiomycete fungus Dichomitus squalens.</title>
        <authorList>
            <consortium name="DOE Joint Genome Institute"/>
            <person name="Lopez S.C."/>
            <person name="Andreopoulos B."/>
            <person name="Pangilinan J."/>
            <person name="Lipzen A."/>
            <person name="Riley R."/>
            <person name="Ahrendt S."/>
            <person name="Ng V."/>
            <person name="Barry K."/>
            <person name="Daum C."/>
            <person name="Grigoriev I.V."/>
            <person name="Hilden K.S."/>
            <person name="Makela M.R."/>
            <person name="de Vries R.P."/>
        </authorList>
    </citation>
    <scope>NUCLEOTIDE SEQUENCE [LARGE SCALE GENOMIC DNA]</scope>
    <source>
        <strain evidence="1">OM18370.1</strain>
    </source>
</reference>
<gene>
    <name evidence="1" type="ORF">BD311DRAFT_596908</name>
</gene>
<name>A0A4Q9MA13_9APHY</name>
<sequence length="165" mass="18016">DPADSPHSSPSASSTPQSPVLPWEVIERAIDLCAGDKATLCALALTCSHLHPRSLFVLFTNVDIQSQDQLMKFHDAVQAAPHLQSVVQSLSFPWDNFSPFSLLSILPGLRHVTFDGISSVNTDDRQLSQLTPLGGRQFAAGLRSLTIRRASFPMPIAFLNFISTF</sequence>
<accession>A0A4Q9MA13</accession>
<dbReference type="EMBL" id="ML143518">
    <property type="protein sequence ID" value="TBU23028.1"/>
    <property type="molecule type" value="Genomic_DNA"/>
</dbReference>
<feature type="non-terminal residue" evidence="1">
    <location>
        <position position="1"/>
    </location>
</feature>
<dbReference type="Proteomes" id="UP000292957">
    <property type="component" value="Unassembled WGS sequence"/>
</dbReference>
<feature type="non-terminal residue" evidence="1">
    <location>
        <position position="165"/>
    </location>
</feature>
<protein>
    <recommendedName>
        <fullName evidence="2">F-box domain-containing protein</fullName>
    </recommendedName>
</protein>
<proteinExistence type="predicted"/>
<dbReference type="AlphaFoldDB" id="A0A4Q9MA13"/>